<sequence length="134" mass="15205">MTPEQVDLVLEGIERMRPRLPLVADAFYAELFGRYPQLRPMFPADLARQRAKFADELRALVVALPDLPAFLDSAARLGRRHAGYGVRVAHYNQVRTALIATIAAEMASVWTEEHEHAWTVAYDMITEAMLLNLR</sequence>
<evidence type="ECO:0000256" key="6">
    <source>
        <dbReference type="RuleBase" id="RU000356"/>
    </source>
</evidence>
<keyword evidence="4" id="KW-0479">Metal-binding</keyword>
<dbReference type="InterPro" id="IPR002336">
    <property type="entry name" value="Erythrocruorin"/>
</dbReference>
<dbReference type="EMBL" id="BAABAT010000042">
    <property type="protein sequence ID" value="GAA4260798.1"/>
    <property type="molecule type" value="Genomic_DNA"/>
</dbReference>
<dbReference type="InterPro" id="IPR000971">
    <property type="entry name" value="Globin"/>
</dbReference>
<comment type="caution">
    <text evidence="8">The sequence shown here is derived from an EMBL/GenBank/DDBJ whole genome shotgun (WGS) entry which is preliminary data.</text>
</comment>
<dbReference type="InterPro" id="IPR009050">
    <property type="entry name" value="Globin-like_sf"/>
</dbReference>
<keyword evidence="2 6" id="KW-0349">Heme</keyword>
<dbReference type="PROSITE" id="PS01033">
    <property type="entry name" value="GLOBIN"/>
    <property type="match status" value="1"/>
</dbReference>
<dbReference type="SUPFAM" id="SSF46458">
    <property type="entry name" value="Globin-like"/>
    <property type="match status" value="1"/>
</dbReference>
<evidence type="ECO:0000256" key="1">
    <source>
        <dbReference type="ARBA" id="ARBA00022448"/>
    </source>
</evidence>
<evidence type="ECO:0000256" key="2">
    <source>
        <dbReference type="ARBA" id="ARBA00022617"/>
    </source>
</evidence>
<feature type="domain" description="Globin" evidence="7">
    <location>
        <begin position="1"/>
        <end position="134"/>
    </location>
</feature>
<dbReference type="InterPro" id="IPR012292">
    <property type="entry name" value="Globin/Proto"/>
</dbReference>
<evidence type="ECO:0000313" key="9">
    <source>
        <dbReference type="Proteomes" id="UP001500620"/>
    </source>
</evidence>
<comment type="similarity">
    <text evidence="6">Belongs to the globin family.</text>
</comment>
<name>A0ABP8DPB5_9ACTN</name>
<keyword evidence="9" id="KW-1185">Reference proteome</keyword>
<evidence type="ECO:0000313" key="8">
    <source>
        <dbReference type="EMBL" id="GAA4260798.1"/>
    </source>
</evidence>
<keyword evidence="5" id="KW-0408">Iron</keyword>
<proteinExistence type="inferred from homology"/>
<keyword evidence="1 6" id="KW-0813">Transport</keyword>
<gene>
    <name evidence="8" type="ORF">GCM10022255_090870</name>
</gene>
<dbReference type="PRINTS" id="PR00611">
    <property type="entry name" value="ERYTHCRUORIN"/>
</dbReference>
<evidence type="ECO:0000256" key="5">
    <source>
        <dbReference type="ARBA" id="ARBA00023004"/>
    </source>
</evidence>
<evidence type="ECO:0000256" key="4">
    <source>
        <dbReference type="ARBA" id="ARBA00022723"/>
    </source>
</evidence>
<protein>
    <submittedName>
        <fullName evidence="8">Globin family protein</fullName>
    </submittedName>
</protein>
<dbReference type="PANTHER" id="PTHR43396:SF3">
    <property type="entry name" value="FLAVOHEMOPROTEIN"/>
    <property type="match status" value="1"/>
</dbReference>
<dbReference type="Proteomes" id="UP001500620">
    <property type="component" value="Unassembled WGS sequence"/>
</dbReference>
<dbReference type="Gene3D" id="1.10.490.10">
    <property type="entry name" value="Globins"/>
    <property type="match status" value="1"/>
</dbReference>
<dbReference type="PANTHER" id="PTHR43396">
    <property type="entry name" value="FLAVOHEMOPROTEIN"/>
    <property type="match status" value="1"/>
</dbReference>
<reference evidence="9" key="1">
    <citation type="journal article" date="2019" name="Int. J. Syst. Evol. Microbiol.">
        <title>The Global Catalogue of Microorganisms (GCM) 10K type strain sequencing project: providing services to taxonomists for standard genome sequencing and annotation.</title>
        <authorList>
            <consortium name="The Broad Institute Genomics Platform"/>
            <consortium name="The Broad Institute Genome Sequencing Center for Infectious Disease"/>
            <person name="Wu L."/>
            <person name="Ma J."/>
        </authorList>
    </citation>
    <scope>NUCLEOTIDE SEQUENCE [LARGE SCALE GENOMIC DNA]</scope>
    <source>
        <strain evidence="9">JCM 17441</strain>
    </source>
</reference>
<organism evidence="8 9">
    <name type="scientific">Dactylosporangium darangshiense</name>
    <dbReference type="NCBI Taxonomy" id="579108"/>
    <lineage>
        <taxon>Bacteria</taxon>
        <taxon>Bacillati</taxon>
        <taxon>Actinomycetota</taxon>
        <taxon>Actinomycetes</taxon>
        <taxon>Micromonosporales</taxon>
        <taxon>Micromonosporaceae</taxon>
        <taxon>Dactylosporangium</taxon>
    </lineage>
</organism>
<dbReference type="RefSeq" id="WP_345137706.1">
    <property type="nucleotide sequence ID" value="NZ_BAABAT010000042.1"/>
</dbReference>
<evidence type="ECO:0000259" key="7">
    <source>
        <dbReference type="PROSITE" id="PS01033"/>
    </source>
</evidence>
<evidence type="ECO:0000256" key="3">
    <source>
        <dbReference type="ARBA" id="ARBA00022621"/>
    </source>
</evidence>
<keyword evidence="3 6" id="KW-0561">Oxygen transport</keyword>
<accession>A0ABP8DPB5</accession>
<dbReference type="Pfam" id="PF00042">
    <property type="entry name" value="Globin"/>
    <property type="match status" value="1"/>
</dbReference>